<organism evidence="2 3">
    <name type="scientific">Microbacterium oleivorans</name>
    <dbReference type="NCBI Taxonomy" id="273677"/>
    <lineage>
        <taxon>Bacteria</taxon>
        <taxon>Bacillati</taxon>
        <taxon>Actinomycetota</taxon>
        <taxon>Actinomycetes</taxon>
        <taxon>Micrococcales</taxon>
        <taxon>Microbacteriaceae</taxon>
        <taxon>Microbacterium</taxon>
    </lineage>
</organism>
<dbReference type="Pfam" id="PF09407">
    <property type="entry name" value="AbiEi_1"/>
    <property type="match status" value="1"/>
</dbReference>
<dbReference type="Proteomes" id="UP000024001">
    <property type="component" value="Unassembled WGS sequence"/>
</dbReference>
<dbReference type="GO" id="GO:0032259">
    <property type="term" value="P:methylation"/>
    <property type="evidence" value="ECO:0007669"/>
    <property type="project" value="UniProtKB-KW"/>
</dbReference>
<dbReference type="InterPro" id="IPR018547">
    <property type="entry name" value="AbiEi_C"/>
</dbReference>
<accession>A0A031G1H2</accession>
<keyword evidence="3" id="KW-1185">Reference proteome</keyword>
<evidence type="ECO:0000313" key="3">
    <source>
        <dbReference type="Proteomes" id="UP000024001"/>
    </source>
</evidence>
<feature type="domain" description="AbiEi antitoxin C-terminal" evidence="1">
    <location>
        <begin position="60"/>
        <end position="157"/>
    </location>
</feature>
<reference evidence="2 3" key="1">
    <citation type="submission" date="2014-03" db="EMBL/GenBank/DDBJ databases">
        <title>Draft Genome Sequences of 13 Willow Endophytes.</title>
        <authorList>
            <person name="Gan H.Y."/>
            <person name="Gan H.M."/>
            <person name="Savka M.A."/>
            <person name="Hudson A.O."/>
        </authorList>
    </citation>
    <scope>NUCLEOTIDE SEQUENCE [LARGE SCALE GENOMIC DNA]</scope>
    <source>
        <strain evidence="2 3">RIT293</strain>
    </source>
</reference>
<evidence type="ECO:0000313" key="2">
    <source>
        <dbReference type="EMBL" id="EZP29725.1"/>
    </source>
</evidence>
<dbReference type="eggNOG" id="ENOG5033J1V">
    <property type="taxonomic scope" value="Bacteria"/>
</dbReference>
<name>A0A031G1H2_9MICO</name>
<dbReference type="AlphaFoldDB" id="A0A031G1H2"/>
<evidence type="ECO:0000259" key="1">
    <source>
        <dbReference type="Pfam" id="PF09407"/>
    </source>
</evidence>
<dbReference type="EMBL" id="JFYO01000001">
    <property type="protein sequence ID" value="EZP29725.1"/>
    <property type="molecule type" value="Genomic_DNA"/>
</dbReference>
<sequence length="189" mass="20773">MSQTALMWPFLYFADDRLSTAELTAARLDGDLVEIGDAFMPADAVETRELRAASFRSVAGPHRAVTHVSAAWVHGAVPEPPLVHSLQRAGRRRATFPVDARIRFRDVALPAEDVALISGVAVTTPVRTLVDLVRESIADASPGHVVDAMTAWRPDLVEAALTWLERAGPVHHKRAAVAEFRRRQEEVTR</sequence>
<dbReference type="GO" id="GO:0008168">
    <property type="term" value="F:methyltransferase activity"/>
    <property type="evidence" value="ECO:0007669"/>
    <property type="project" value="UniProtKB-KW"/>
</dbReference>
<dbReference type="GeneID" id="91431765"/>
<proteinExistence type="predicted"/>
<keyword evidence="2" id="KW-0489">Methyltransferase</keyword>
<comment type="caution">
    <text evidence="2">The sequence shown here is derived from an EMBL/GenBank/DDBJ whole genome shotgun (WGS) entry which is preliminary data.</text>
</comment>
<protein>
    <submittedName>
        <fullName evidence="2">SAM-dependent methyltransferase</fullName>
    </submittedName>
</protein>
<dbReference type="RefSeq" id="WP_235186030.1">
    <property type="nucleotide sequence ID" value="NZ_CP031421.1"/>
</dbReference>
<keyword evidence="2" id="KW-0808">Transferase</keyword>
<dbReference type="PATRIC" id="fig|273677.3.peg.337"/>
<gene>
    <name evidence="2" type="ORF">BW34_00349</name>
</gene>